<dbReference type="AlphaFoldDB" id="A0ABD3T371"/>
<accession>A0ABD3T371</accession>
<feature type="compositionally biased region" description="Low complexity" evidence="4">
    <location>
        <begin position="332"/>
        <end position="345"/>
    </location>
</feature>
<gene>
    <name evidence="5" type="ORF">ACJMK2_023127</name>
</gene>
<proteinExistence type="inferred from homology"/>
<feature type="region of interest" description="Disordered" evidence="4">
    <location>
        <begin position="405"/>
        <end position="425"/>
    </location>
</feature>
<feature type="region of interest" description="Disordered" evidence="4">
    <location>
        <begin position="1"/>
        <end position="21"/>
    </location>
</feature>
<dbReference type="InterPro" id="IPR007940">
    <property type="entry name" value="SH3BP5"/>
</dbReference>
<keyword evidence="2 3" id="KW-0175">Coiled coil</keyword>
<dbReference type="PANTHER" id="PTHR19423:SF1">
    <property type="entry name" value="SH3 DOMAIN-BINDING PROTEIN 5"/>
    <property type="match status" value="1"/>
</dbReference>
<comment type="similarity">
    <text evidence="1">Belongs to the SH3BP5 family.</text>
</comment>
<organism evidence="5 6">
    <name type="scientific">Sinanodonta woodiana</name>
    <name type="common">Chinese pond mussel</name>
    <name type="synonym">Anodonta woodiana</name>
    <dbReference type="NCBI Taxonomy" id="1069815"/>
    <lineage>
        <taxon>Eukaryota</taxon>
        <taxon>Metazoa</taxon>
        <taxon>Spiralia</taxon>
        <taxon>Lophotrochozoa</taxon>
        <taxon>Mollusca</taxon>
        <taxon>Bivalvia</taxon>
        <taxon>Autobranchia</taxon>
        <taxon>Heteroconchia</taxon>
        <taxon>Palaeoheterodonta</taxon>
        <taxon>Unionida</taxon>
        <taxon>Unionoidea</taxon>
        <taxon>Unionidae</taxon>
        <taxon>Unioninae</taxon>
        <taxon>Sinanodonta</taxon>
    </lineage>
</organism>
<name>A0ABD3T371_SINWO</name>
<evidence type="ECO:0000313" key="5">
    <source>
        <dbReference type="EMBL" id="KAL3831374.1"/>
    </source>
</evidence>
<dbReference type="PANTHER" id="PTHR19423">
    <property type="entry name" value="SH3 DOMAIN-BINDING PROTEIN 5"/>
    <property type="match status" value="1"/>
</dbReference>
<evidence type="ECO:0000256" key="4">
    <source>
        <dbReference type="SAM" id="MobiDB-lite"/>
    </source>
</evidence>
<reference evidence="5 6" key="1">
    <citation type="submission" date="2024-11" db="EMBL/GenBank/DDBJ databases">
        <title>Chromosome-level genome assembly of the freshwater bivalve Anodonta woodiana.</title>
        <authorList>
            <person name="Chen X."/>
        </authorList>
    </citation>
    <scope>NUCLEOTIDE SEQUENCE [LARGE SCALE GENOMIC DNA]</scope>
    <source>
        <strain evidence="5">MN2024</strain>
        <tissue evidence="5">Gills</tissue>
    </source>
</reference>
<dbReference type="Proteomes" id="UP001634394">
    <property type="component" value="Unassembled WGS sequence"/>
</dbReference>
<evidence type="ECO:0000313" key="6">
    <source>
        <dbReference type="Proteomes" id="UP001634394"/>
    </source>
</evidence>
<feature type="compositionally biased region" description="Basic and acidic residues" evidence="4">
    <location>
        <begin position="346"/>
        <end position="357"/>
    </location>
</feature>
<feature type="coiled-coil region" evidence="3">
    <location>
        <begin position="204"/>
        <end position="245"/>
    </location>
</feature>
<evidence type="ECO:0008006" key="7">
    <source>
        <dbReference type="Google" id="ProtNLM"/>
    </source>
</evidence>
<keyword evidence="6" id="KW-1185">Reference proteome</keyword>
<evidence type="ECO:0000256" key="3">
    <source>
        <dbReference type="SAM" id="Coils"/>
    </source>
</evidence>
<evidence type="ECO:0000256" key="1">
    <source>
        <dbReference type="ARBA" id="ARBA00007796"/>
    </source>
</evidence>
<comment type="caution">
    <text evidence="5">The sequence shown here is derived from an EMBL/GenBank/DDBJ whole genome shotgun (WGS) entry which is preliminary data.</text>
</comment>
<protein>
    <recommendedName>
        <fullName evidence="7">SH3 domain-binding protein 5-like</fullName>
    </recommendedName>
</protein>
<evidence type="ECO:0000256" key="2">
    <source>
        <dbReference type="ARBA" id="ARBA00023054"/>
    </source>
</evidence>
<dbReference type="EMBL" id="JBJQND010000019">
    <property type="protein sequence ID" value="KAL3831374.1"/>
    <property type="molecule type" value="Genomic_DNA"/>
</dbReference>
<dbReference type="Pfam" id="PF05276">
    <property type="entry name" value="SH3BP5"/>
    <property type="match status" value="1"/>
</dbReference>
<feature type="region of interest" description="Disordered" evidence="4">
    <location>
        <begin position="325"/>
        <end position="380"/>
    </location>
</feature>
<feature type="compositionally biased region" description="Polar residues" evidence="4">
    <location>
        <begin position="371"/>
        <end position="380"/>
    </location>
</feature>
<sequence length="425" mass="48514">MEKTKEEYYIPHPVGDSDDEDDILDNRIQVELDKLNQASAEINKLENELDEARTKYRCTLSETSHKITAAAKGRRKRIDKAREYYKLKGELKKAQGEALKATRQYQTATGIYNAAKETVTLAEERLTEKAANCSSSTTPLSSAWQEMLNHTIQRVMDAEKEKSRSELEHKRTMEQCQVLTEMVQVLKKKFKKSIAEARPYFDLTSELEIKLQQQKQNINDLQSAIKANKERYKETLGRLEEISEEIHLSRKNKLWKYIQRTPGVGAEIDSVSSSISDLQIELPCSRVSSFTKDFSDPVDEMGDTMDDVFREDDIDGTDENAELQSVSDLEYSTTSTSESETTSESSRAEERVSRDVRSQCSDKYLDERNNTDYAEQNKISPEQVEISLQIESEDITVIKTDINRENTISSSDRTSELALTDTPCS</sequence>
<feature type="coiled-coil region" evidence="3">
    <location>
        <begin position="28"/>
        <end position="62"/>
    </location>
</feature>